<comment type="caution">
    <text evidence="3">The sequence shown here is derived from an EMBL/GenBank/DDBJ whole genome shotgun (WGS) entry which is preliminary data.</text>
</comment>
<evidence type="ECO:0000313" key="3">
    <source>
        <dbReference type="EMBL" id="RXG25699.1"/>
    </source>
</evidence>
<dbReference type="Proteomes" id="UP000289859">
    <property type="component" value="Unassembled WGS sequence"/>
</dbReference>
<dbReference type="OrthoDB" id="1365975at2"/>
<feature type="region of interest" description="Disordered" evidence="2">
    <location>
        <begin position="82"/>
        <end position="114"/>
    </location>
</feature>
<feature type="coiled-coil region" evidence="1">
    <location>
        <begin position="146"/>
        <end position="177"/>
    </location>
</feature>
<evidence type="ECO:0000256" key="1">
    <source>
        <dbReference type="SAM" id="Coils"/>
    </source>
</evidence>
<dbReference type="EMBL" id="QOVK01000002">
    <property type="protein sequence ID" value="RXG25699.1"/>
    <property type="molecule type" value="Genomic_DNA"/>
</dbReference>
<evidence type="ECO:0000256" key="2">
    <source>
        <dbReference type="SAM" id="MobiDB-lite"/>
    </source>
</evidence>
<gene>
    <name evidence="3" type="ORF">DSM02_866</name>
</gene>
<dbReference type="RefSeq" id="WP_128764504.1">
    <property type="nucleotide sequence ID" value="NZ_JBHUOO010000023.1"/>
</dbReference>
<protein>
    <submittedName>
        <fullName evidence="3">Uncharacterized protein</fullName>
    </submittedName>
</protein>
<organism evidence="3 4">
    <name type="scientific">Leeuwenhoekiella polynyae</name>
    <dbReference type="NCBI Taxonomy" id="1550906"/>
    <lineage>
        <taxon>Bacteria</taxon>
        <taxon>Pseudomonadati</taxon>
        <taxon>Bacteroidota</taxon>
        <taxon>Flavobacteriia</taxon>
        <taxon>Flavobacteriales</taxon>
        <taxon>Flavobacteriaceae</taxon>
        <taxon>Leeuwenhoekiella</taxon>
    </lineage>
</organism>
<reference evidence="3 4" key="1">
    <citation type="submission" date="2018-07" db="EMBL/GenBank/DDBJ databases">
        <title>Leeuwenhoekiella genomics.</title>
        <authorList>
            <person name="Tahon G."/>
            <person name="Willems A."/>
        </authorList>
    </citation>
    <scope>NUCLEOTIDE SEQUENCE [LARGE SCALE GENOMIC DNA]</scope>
    <source>
        <strain evidence="3 4">LMG 29608</strain>
    </source>
</reference>
<accession>A0A4Q0PHH3</accession>
<dbReference type="AlphaFoldDB" id="A0A4Q0PHH3"/>
<feature type="compositionally biased region" description="Polar residues" evidence="2">
    <location>
        <begin position="86"/>
        <end position="113"/>
    </location>
</feature>
<proteinExistence type="predicted"/>
<evidence type="ECO:0000313" key="4">
    <source>
        <dbReference type="Proteomes" id="UP000289859"/>
    </source>
</evidence>
<name>A0A4Q0PHH3_9FLAO</name>
<keyword evidence="4" id="KW-1185">Reference proteome</keyword>
<sequence>MKNLNELIKWIEAADNRYFDVGDYGENEEFVKSISKNKAIQEAGSVSNYFANLAKSGHSHIWVKWVTKTASGWNNRKGPLFAKIGSKSNNNTPMENGSPVTPQNSPNGATPQAASFPGLGIPGLGFSDVMNLSSEARIGQMYKAQLDQLQLKYDALLDKYEDLKEDKKDEAAAQARQEQLITLANTFGPALMKFMPGANAAQPLNAPAENYSQTKTALLGYLKNPVVNDDLCQVVYAVATTINAGNQEFLNQLTELINKHNG</sequence>
<keyword evidence="1" id="KW-0175">Coiled coil</keyword>